<keyword evidence="3 7" id="KW-0812">Transmembrane</keyword>
<dbReference type="CDD" id="cd12913">
    <property type="entry name" value="PDC1_MCP_like"/>
    <property type="match status" value="1"/>
</dbReference>
<gene>
    <name evidence="9" type="ORF">ABWT76_001737</name>
</gene>
<organism evidence="9">
    <name type="scientific">Planktothricoides raciborskii GIHE-MW2</name>
    <dbReference type="NCBI Taxonomy" id="2792601"/>
    <lineage>
        <taxon>Bacteria</taxon>
        <taxon>Bacillati</taxon>
        <taxon>Cyanobacteriota</taxon>
        <taxon>Cyanophyceae</taxon>
        <taxon>Oscillatoriophycideae</taxon>
        <taxon>Oscillatoriales</taxon>
        <taxon>Oscillatoriaceae</taxon>
        <taxon>Planktothricoides</taxon>
    </lineage>
</organism>
<evidence type="ECO:0000256" key="1">
    <source>
        <dbReference type="ARBA" id="ARBA00004651"/>
    </source>
</evidence>
<dbReference type="InterPro" id="IPR018490">
    <property type="entry name" value="cNMP-bd_dom_sf"/>
</dbReference>
<evidence type="ECO:0000256" key="6">
    <source>
        <dbReference type="SAM" id="Coils"/>
    </source>
</evidence>
<dbReference type="InterPro" id="IPR003660">
    <property type="entry name" value="HAMP_dom"/>
</dbReference>
<evidence type="ECO:0000313" key="9">
    <source>
        <dbReference type="EMBL" id="XCM38861.1"/>
    </source>
</evidence>
<evidence type="ECO:0000256" key="4">
    <source>
        <dbReference type="ARBA" id="ARBA00022989"/>
    </source>
</evidence>
<dbReference type="PROSITE" id="PS50042">
    <property type="entry name" value="CNMP_BINDING_3"/>
    <property type="match status" value="1"/>
</dbReference>
<dbReference type="InterPro" id="IPR018488">
    <property type="entry name" value="cNMP-bd_CS"/>
</dbReference>
<feature type="transmembrane region" description="Helical" evidence="7">
    <location>
        <begin position="12"/>
        <end position="31"/>
    </location>
</feature>
<keyword evidence="2" id="KW-1003">Cell membrane</keyword>
<dbReference type="SUPFAM" id="SSF51206">
    <property type="entry name" value="cAMP-binding domain-like"/>
    <property type="match status" value="1"/>
</dbReference>
<dbReference type="GO" id="GO:0007165">
    <property type="term" value="P:signal transduction"/>
    <property type="evidence" value="ECO:0007669"/>
    <property type="project" value="InterPro"/>
</dbReference>
<comment type="subcellular location">
    <subcellularLocation>
        <location evidence="1">Cell membrane</location>
        <topology evidence="1">Multi-pass membrane protein</topology>
    </subcellularLocation>
</comment>
<dbReference type="InterPro" id="IPR029151">
    <property type="entry name" value="Sensor-like_sf"/>
</dbReference>
<dbReference type="Pfam" id="PF02743">
    <property type="entry name" value="dCache_1"/>
    <property type="match status" value="1"/>
</dbReference>
<dbReference type="Gene3D" id="6.10.340.10">
    <property type="match status" value="1"/>
</dbReference>
<name>A0AAU8JJ85_9CYAN</name>
<dbReference type="PANTHER" id="PTHR23011">
    <property type="entry name" value="CYCLIC NUCLEOTIDE-BINDING DOMAIN CONTAINING PROTEIN"/>
    <property type="match status" value="1"/>
</dbReference>
<feature type="domain" description="Cyclic nucleotide-binding" evidence="8">
    <location>
        <begin position="512"/>
        <end position="629"/>
    </location>
</feature>
<evidence type="ECO:0000256" key="7">
    <source>
        <dbReference type="SAM" id="Phobius"/>
    </source>
</evidence>
<dbReference type="Gene3D" id="3.30.450.20">
    <property type="entry name" value="PAS domain"/>
    <property type="match status" value="1"/>
</dbReference>
<dbReference type="CDD" id="cd00038">
    <property type="entry name" value="CAP_ED"/>
    <property type="match status" value="1"/>
</dbReference>
<evidence type="ECO:0000256" key="5">
    <source>
        <dbReference type="ARBA" id="ARBA00023136"/>
    </source>
</evidence>
<proteinExistence type="predicted"/>
<evidence type="ECO:0000259" key="8">
    <source>
        <dbReference type="PROSITE" id="PS50042"/>
    </source>
</evidence>
<sequence length="671" mass="76533">MASIRKVLPTILVLQISLSMGVIGWISYTSAKKTVYELIRQLSWQVTEHIHNQVMAYLDPSQMSHQLSQIVVDNQNLNLNNFDNLATYFWRIVIQDSVFEPKNDSAQNTLINIAENPQLYNETGNLLASVQYIMFGNEKGEFIGVENQDNAQLILRLKTPGNSHRITYQLNNQGQKVREIIREDYDPRLRPWYQAAKQARKLTWSPIYSSSYDQTSLRINPVLPVYDNNGSLLGVFGIEMTLRQISDFLSNLDIGQNGKAFIIESSGKLVATSANEILSISTPEGNQRLNASESSDPLIQSTMKKLLADNMMEGATKQTQFELKIDGDYQFIQVKPLDHPHLDWTIIVVIPEADFMGNVYANLRMILFLYILVLGIAILLGIITSQWILKPVGILNQAAGEIESDREACRMALGFNSETLAGVSQRQDELGELARVFVDMSDKIYARQQHLKKQMEQLSQEKNLKKKANILIKLCQVYYLKKLLKESNNIRRKKNDTYQQLNLPDLLKSVKFFNNFSAHDIQELINIGYKTTLGEGEYICREDEPGDAFYIILEGSVEIYVEKINKFLTNLSAGAFFGELSLLLGIPRTATVRTTEETILFVVDRLGLQKLLQTYQELADQIAAELHNHKAELDERKEMLKKWGLLDENDRSFSENPLSWIRQVMTVRFGV</sequence>
<dbReference type="InterPro" id="IPR033479">
    <property type="entry name" value="dCache_1"/>
</dbReference>
<protein>
    <submittedName>
        <fullName evidence="9">Cyclic nucleotide-binding domain-containing protein</fullName>
    </submittedName>
</protein>
<evidence type="ECO:0000256" key="3">
    <source>
        <dbReference type="ARBA" id="ARBA00022692"/>
    </source>
</evidence>
<dbReference type="EMBL" id="CP159837">
    <property type="protein sequence ID" value="XCM38861.1"/>
    <property type="molecule type" value="Genomic_DNA"/>
</dbReference>
<keyword evidence="5 7" id="KW-0472">Membrane</keyword>
<dbReference type="Gene3D" id="2.60.120.10">
    <property type="entry name" value="Jelly Rolls"/>
    <property type="match status" value="1"/>
</dbReference>
<feature type="transmembrane region" description="Helical" evidence="7">
    <location>
        <begin position="366"/>
        <end position="389"/>
    </location>
</feature>
<keyword evidence="4 7" id="KW-1133">Transmembrane helix</keyword>
<dbReference type="PROSITE" id="PS00889">
    <property type="entry name" value="CNMP_BINDING_2"/>
    <property type="match status" value="1"/>
</dbReference>
<evidence type="ECO:0000256" key="2">
    <source>
        <dbReference type="ARBA" id="ARBA00022475"/>
    </source>
</evidence>
<dbReference type="SMART" id="SM00100">
    <property type="entry name" value="cNMP"/>
    <property type="match status" value="1"/>
</dbReference>
<reference evidence="9" key="1">
    <citation type="submission" date="2024-07" db="EMBL/GenBank/DDBJ databases">
        <authorList>
            <person name="Kim Y.J."/>
            <person name="Jeong J.Y."/>
        </authorList>
    </citation>
    <scope>NUCLEOTIDE SEQUENCE</scope>
    <source>
        <strain evidence="9">GIHE-MW2</strain>
    </source>
</reference>
<dbReference type="SUPFAM" id="SSF103190">
    <property type="entry name" value="Sensory domain-like"/>
    <property type="match status" value="1"/>
</dbReference>
<dbReference type="PRINTS" id="PR00103">
    <property type="entry name" value="CAMPKINASE"/>
</dbReference>
<accession>A0AAU8JJ85</accession>
<feature type="coiled-coil region" evidence="6">
    <location>
        <begin position="441"/>
        <end position="500"/>
    </location>
</feature>
<dbReference type="SMART" id="SM00304">
    <property type="entry name" value="HAMP"/>
    <property type="match status" value="1"/>
</dbReference>
<dbReference type="RefSeq" id="WP_354635961.1">
    <property type="nucleotide sequence ID" value="NZ_CP159837.1"/>
</dbReference>
<dbReference type="PANTHER" id="PTHR23011:SF28">
    <property type="entry name" value="CYCLIC NUCLEOTIDE-BINDING DOMAIN CONTAINING PROTEIN"/>
    <property type="match status" value="1"/>
</dbReference>
<dbReference type="InterPro" id="IPR000595">
    <property type="entry name" value="cNMP-bd_dom"/>
</dbReference>
<keyword evidence="6" id="KW-0175">Coiled coil</keyword>
<feature type="coiled-coil region" evidence="6">
    <location>
        <begin position="608"/>
        <end position="639"/>
    </location>
</feature>
<dbReference type="GO" id="GO:0005886">
    <property type="term" value="C:plasma membrane"/>
    <property type="evidence" value="ECO:0007669"/>
    <property type="project" value="UniProtKB-SubCell"/>
</dbReference>
<dbReference type="AlphaFoldDB" id="A0AAU8JJ85"/>
<dbReference type="Pfam" id="PF00027">
    <property type="entry name" value="cNMP_binding"/>
    <property type="match status" value="1"/>
</dbReference>
<dbReference type="InterPro" id="IPR014710">
    <property type="entry name" value="RmlC-like_jellyroll"/>
</dbReference>